<feature type="active site" evidence="6">
    <location>
        <position position="576"/>
    </location>
</feature>
<sequence>MLRYRRYRVFLILAAILTLVIVRLRHTRDWAQYPLTAGFENTPAQKEGNYGGSPPVKTTTPAKIEKAKETPRSKTQQKLASSTPTPKNVASSTPVAEGLKSTPESVPQIVLPDREPLPPTKVSMEEEELDLHPVAPPGRQELPAFSAVPTTIHWEKQVEHFPVPAESIIHLPTGVPVKIPKIQHAFNDETPTAKINREKRQSKVKEEFKRAWTGYKKHAWLHDELSPVTGNFRDPFCGWAATLVDSLDTLWIMGLEDEFEEAAKAIDMIDFTTSPRSDIPMFETTIRYMGGLLAAYDVSGGKYKNLLTKAKELGEILMGAFDTPNRMPALYYRWKPTFASQPHRAGQRSNLAELGSLSMEFTRLSQLTNDPRYYDAVARITLALSDWQDRGTQLPGVFPDNVDASGCNRTVADVQLPKSVPAEASISPAKDAEEPIGFQPVDPENVKEPRPRKKKVKGDTNDLMLEVQVLPGEPSKAQILGWAEDLPVGHKQKQKKVSKRDTVEEKPPAADLASPSPNTPTPTLSPTTDRITGLPLDIPAAKAAVGDTVGNWDCVIQGLEPASPGRGKFSMGGGQDSTYEYFPKEYLLLGGLDETYRKMYLKTIDAVRKWMLYRPMVPDNRDILFSGSITTMGDPELDLKLSADVEHLTCFIGGMVGMSAKIFGIEGDLEIAKRLADGCVWAYESTLTGIMPEGATVMPCKSSEHCTWNETAYWEFLDPTGAQRDENLREYIANKAAREAEKKAQEEAAKVALRAEAELANAEVRSGNSTSPLAEEDISDYELDTLPDSPGSAALKKDKPVSLHKRQTVSSPKFEVPKPITHNFQGSVPAAKLAISQDTHEQKANAKTMYQQKFEHTESELASMAAVGRPVANIPESPTPTTQNQVFYDPGQPLSHKEYVEQVINQQSLPPGFATIKSRKYILRPEAIESVWYMYRITGDETWQDKGWRMFESIINATSTKHGHSAIYDVLDGDHYQIDEMESFWLAETLKYFYLLYSTPDVISLDEWVLNTEAHPLKRPVAGVKT</sequence>
<feature type="active site" evidence="6">
    <location>
        <position position="926"/>
    </location>
</feature>
<comment type="similarity">
    <text evidence="3 9">Belongs to the glycosyl hydrolase 47 family.</text>
</comment>
<dbReference type="GO" id="GO:0004571">
    <property type="term" value="F:mannosyl-oligosaccharide 1,2-alpha-mannosidase activity"/>
    <property type="evidence" value="ECO:0007669"/>
    <property type="project" value="InterPro"/>
</dbReference>
<evidence type="ECO:0000313" key="12">
    <source>
        <dbReference type="Proteomes" id="UP000235371"/>
    </source>
</evidence>
<dbReference type="GeneID" id="36592449"/>
<evidence type="ECO:0000256" key="3">
    <source>
        <dbReference type="ARBA" id="ARBA00007658"/>
    </source>
</evidence>
<comment type="cofactor">
    <cofactor evidence="1 7">
        <name>Ca(2+)</name>
        <dbReference type="ChEBI" id="CHEBI:29108"/>
    </cofactor>
</comment>
<keyword evidence="5 8" id="KW-1015">Disulfide bond</keyword>
<dbReference type="InterPro" id="IPR001382">
    <property type="entry name" value="Glyco_hydro_47"/>
</dbReference>
<dbReference type="SUPFAM" id="SSF48225">
    <property type="entry name" value="Seven-hairpin glycosidases"/>
    <property type="match status" value="1"/>
</dbReference>
<dbReference type="GO" id="GO:0005783">
    <property type="term" value="C:endoplasmic reticulum"/>
    <property type="evidence" value="ECO:0007669"/>
    <property type="project" value="TreeGrafter"/>
</dbReference>
<feature type="compositionally biased region" description="Basic and acidic residues" evidence="10">
    <location>
        <begin position="63"/>
        <end position="72"/>
    </location>
</feature>
<proteinExistence type="inferred from homology"/>
<feature type="region of interest" description="Disordered" evidence="10">
    <location>
        <begin position="761"/>
        <end position="820"/>
    </location>
</feature>
<dbReference type="EMBL" id="KZ613740">
    <property type="protein sequence ID" value="PMD67364.1"/>
    <property type="molecule type" value="Genomic_DNA"/>
</dbReference>
<dbReference type="GO" id="GO:0036503">
    <property type="term" value="P:ERAD pathway"/>
    <property type="evidence" value="ECO:0007669"/>
    <property type="project" value="UniProtKB-ARBA"/>
</dbReference>
<evidence type="ECO:0000256" key="9">
    <source>
        <dbReference type="RuleBase" id="RU361193"/>
    </source>
</evidence>
<dbReference type="PANTHER" id="PTHR11742">
    <property type="entry name" value="MANNOSYL-OLIGOSACCHARIDE ALPHA-1,2-MANNOSIDASE-RELATED"/>
    <property type="match status" value="1"/>
</dbReference>
<dbReference type="Pfam" id="PF01532">
    <property type="entry name" value="Glyco_hydro_47"/>
    <property type="match status" value="1"/>
</dbReference>
<dbReference type="InterPro" id="IPR012341">
    <property type="entry name" value="6hp_glycosidase-like_sf"/>
</dbReference>
<feature type="region of interest" description="Disordered" evidence="10">
    <location>
        <begin position="422"/>
        <end position="459"/>
    </location>
</feature>
<feature type="active site" description="Proton donor" evidence="6">
    <location>
        <position position="283"/>
    </location>
</feature>
<keyword evidence="7" id="KW-0106">Calcium</keyword>
<evidence type="ECO:0000256" key="5">
    <source>
        <dbReference type="ARBA" id="ARBA00023157"/>
    </source>
</evidence>
<organism evidence="11 12">
    <name type="scientific">Hyaloscypha bicolor E</name>
    <dbReference type="NCBI Taxonomy" id="1095630"/>
    <lineage>
        <taxon>Eukaryota</taxon>
        <taxon>Fungi</taxon>
        <taxon>Dikarya</taxon>
        <taxon>Ascomycota</taxon>
        <taxon>Pezizomycotina</taxon>
        <taxon>Leotiomycetes</taxon>
        <taxon>Helotiales</taxon>
        <taxon>Hyaloscyphaceae</taxon>
        <taxon>Hyaloscypha</taxon>
        <taxon>Hyaloscypha bicolor</taxon>
    </lineage>
</organism>
<evidence type="ECO:0000256" key="7">
    <source>
        <dbReference type="PIRSR" id="PIRSR601382-2"/>
    </source>
</evidence>
<dbReference type="RefSeq" id="XP_024744268.1">
    <property type="nucleotide sequence ID" value="XM_024884372.1"/>
</dbReference>
<evidence type="ECO:0000256" key="6">
    <source>
        <dbReference type="PIRSR" id="PIRSR601382-1"/>
    </source>
</evidence>
<keyword evidence="12" id="KW-1185">Reference proteome</keyword>
<evidence type="ECO:0000256" key="2">
    <source>
        <dbReference type="ARBA" id="ARBA00004922"/>
    </source>
</evidence>
<dbReference type="OrthoDB" id="10052040at2759"/>
<gene>
    <name evidence="11" type="ORF">K444DRAFT_639354</name>
</gene>
<dbReference type="AlphaFoldDB" id="A0A2J6TWE9"/>
<dbReference type="GO" id="GO:0005509">
    <property type="term" value="F:calcium ion binding"/>
    <property type="evidence" value="ECO:0007669"/>
    <property type="project" value="InterPro"/>
</dbReference>
<feature type="binding site" evidence="7">
    <location>
        <position position="1012"/>
    </location>
    <ligand>
        <name>Ca(2+)</name>
        <dbReference type="ChEBI" id="CHEBI:29108"/>
    </ligand>
</feature>
<feature type="region of interest" description="Disordered" evidence="10">
    <location>
        <begin position="489"/>
        <end position="527"/>
    </location>
</feature>
<keyword evidence="7" id="KW-0479">Metal-binding</keyword>
<feature type="compositionally biased region" description="Basic and acidic residues" evidence="10">
    <location>
        <begin position="499"/>
        <end position="508"/>
    </location>
</feature>
<keyword evidence="9" id="KW-0326">Glycosidase</keyword>
<dbReference type="PANTHER" id="PTHR11742:SF103">
    <property type="entry name" value="ENDOPLASMIC RETICULUM MANNOSIDASE MNL2-RELATED"/>
    <property type="match status" value="1"/>
</dbReference>
<protein>
    <recommendedName>
        <fullName evidence="9">alpha-1,2-Mannosidase</fullName>
        <ecNumber evidence="9">3.2.1.-</ecNumber>
    </recommendedName>
</protein>
<dbReference type="GO" id="GO:0016020">
    <property type="term" value="C:membrane"/>
    <property type="evidence" value="ECO:0007669"/>
    <property type="project" value="InterPro"/>
</dbReference>
<dbReference type="Gene3D" id="1.50.10.10">
    <property type="match status" value="3"/>
</dbReference>
<feature type="region of interest" description="Disordered" evidence="10">
    <location>
        <begin position="40"/>
        <end position="116"/>
    </location>
</feature>
<accession>A0A2J6TWE9</accession>
<dbReference type="PRINTS" id="PR00747">
    <property type="entry name" value="GLYHDRLASE47"/>
</dbReference>
<evidence type="ECO:0000256" key="10">
    <source>
        <dbReference type="SAM" id="MobiDB-lite"/>
    </source>
</evidence>
<dbReference type="InterPro" id="IPR036026">
    <property type="entry name" value="Seven-hairpin_glycosidases"/>
</dbReference>
<dbReference type="STRING" id="1095630.A0A2J6TWE9"/>
<evidence type="ECO:0000256" key="8">
    <source>
        <dbReference type="PIRSR" id="PIRSR601382-3"/>
    </source>
</evidence>
<dbReference type="Proteomes" id="UP000235371">
    <property type="component" value="Unassembled WGS sequence"/>
</dbReference>
<comment type="pathway">
    <text evidence="2">Protein modification; protein glycosylation.</text>
</comment>
<dbReference type="UniPathway" id="UPA00378"/>
<dbReference type="GO" id="GO:0005975">
    <property type="term" value="P:carbohydrate metabolic process"/>
    <property type="evidence" value="ECO:0007669"/>
    <property type="project" value="InterPro"/>
</dbReference>
<evidence type="ECO:0000256" key="1">
    <source>
        <dbReference type="ARBA" id="ARBA00001913"/>
    </source>
</evidence>
<evidence type="ECO:0000256" key="4">
    <source>
        <dbReference type="ARBA" id="ARBA00022801"/>
    </source>
</evidence>
<feature type="compositionally biased region" description="Polar residues" evidence="10">
    <location>
        <begin position="73"/>
        <end position="94"/>
    </location>
</feature>
<feature type="active site" description="Proton donor" evidence="6">
    <location>
        <position position="693"/>
    </location>
</feature>
<feature type="compositionally biased region" description="Acidic residues" evidence="10">
    <location>
        <begin position="774"/>
        <end position="785"/>
    </location>
</feature>
<dbReference type="InParanoid" id="A0A2J6TWE9"/>
<feature type="disulfide bond" evidence="8">
    <location>
        <begin position="650"/>
        <end position="679"/>
    </location>
</feature>
<dbReference type="InterPro" id="IPR050749">
    <property type="entry name" value="Glycosyl_Hydrolase_47"/>
</dbReference>
<keyword evidence="4 9" id="KW-0378">Hydrolase</keyword>
<reference evidence="11 12" key="1">
    <citation type="submission" date="2016-04" db="EMBL/GenBank/DDBJ databases">
        <title>A degradative enzymes factory behind the ericoid mycorrhizal symbiosis.</title>
        <authorList>
            <consortium name="DOE Joint Genome Institute"/>
            <person name="Martino E."/>
            <person name="Morin E."/>
            <person name="Grelet G."/>
            <person name="Kuo A."/>
            <person name="Kohler A."/>
            <person name="Daghino S."/>
            <person name="Barry K."/>
            <person name="Choi C."/>
            <person name="Cichocki N."/>
            <person name="Clum A."/>
            <person name="Copeland A."/>
            <person name="Hainaut M."/>
            <person name="Haridas S."/>
            <person name="Labutti K."/>
            <person name="Lindquist E."/>
            <person name="Lipzen A."/>
            <person name="Khouja H.-R."/>
            <person name="Murat C."/>
            <person name="Ohm R."/>
            <person name="Olson A."/>
            <person name="Spatafora J."/>
            <person name="Veneault-Fourrey C."/>
            <person name="Henrissat B."/>
            <person name="Grigoriev I."/>
            <person name="Martin F."/>
            <person name="Perotto S."/>
        </authorList>
    </citation>
    <scope>NUCLEOTIDE SEQUENCE [LARGE SCALE GENOMIC DNA]</scope>
    <source>
        <strain evidence="11 12">E</strain>
    </source>
</reference>
<name>A0A2J6TWE9_9HELO</name>
<dbReference type="EC" id="3.2.1.-" evidence="9"/>
<evidence type="ECO:0000313" key="11">
    <source>
        <dbReference type="EMBL" id="PMD67364.1"/>
    </source>
</evidence>